<protein>
    <submittedName>
        <fullName evidence="2">Uncharacterized protein</fullName>
    </submittedName>
</protein>
<feature type="transmembrane region" description="Helical" evidence="1">
    <location>
        <begin position="174"/>
        <end position="200"/>
    </location>
</feature>
<evidence type="ECO:0000256" key="1">
    <source>
        <dbReference type="SAM" id="Phobius"/>
    </source>
</evidence>
<feature type="transmembrane region" description="Helical" evidence="1">
    <location>
        <begin position="149"/>
        <end position="168"/>
    </location>
</feature>
<dbReference type="EMBL" id="OU895880">
    <property type="protein sequence ID" value="CAG9810599.1"/>
    <property type="molecule type" value="Genomic_DNA"/>
</dbReference>
<reference evidence="2" key="1">
    <citation type="submission" date="2022-01" db="EMBL/GenBank/DDBJ databases">
        <authorList>
            <person name="King R."/>
        </authorList>
    </citation>
    <scope>NUCLEOTIDE SEQUENCE</scope>
</reference>
<keyword evidence="3" id="KW-1185">Reference proteome</keyword>
<keyword evidence="1" id="KW-0812">Transmembrane</keyword>
<organism evidence="2 3">
    <name type="scientific">Chironomus riparius</name>
    <dbReference type="NCBI Taxonomy" id="315576"/>
    <lineage>
        <taxon>Eukaryota</taxon>
        <taxon>Metazoa</taxon>
        <taxon>Ecdysozoa</taxon>
        <taxon>Arthropoda</taxon>
        <taxon>Hexapoda</taxon>
        <taxon>Insecta</taxon>
        <taxon>Pterygota</taxon>
        <taxon>Neoptera</taxon>
        <taxon>Endopterygota</taxon>
        <taxon>Diptera</taxon>
        <taxon>Nematocera</taxon>
        <taxon>Chironomoidea</taxon>
        <taxon>Chironomidae</taxon>
        <taxon>Chironominae</taxon>
        <taxon>Chironomus</taxon>
    </lineage>
</organism>
<sequence length="213" mass="23780">MLESFPESKNMSKKMRRPVVNNCFFCFDLKVGCCVYSVVQIVLYSLGLIVAFIKLGSQQSSQPKNSNLSLPKEVPENIIQGALNATLQGTFSGKILVSFEGTFSNSTQESVDQNKSNGFFLLIVIVCLTIIVVNSLFVNGTYSNSAASLVPYIFVKTIFIFYVLIYLLTLSNGFWIGFIIFLVAVDVYLLVCAYSLYLCIQNKDSVQQTEEWT</sequence>
<evidence type="ECO:0000313" key="3">
    <source>
        <dbReference type="Proteomes" id="UP001153620"/>
    </source>
</evidence>
<dbReference type="Proteomes" id="UP001153620">
    <property type="component" value="Chromosome 4"/>
</dbReference>
<gene>
    <name evidence="2" type="ORF">CHIRRI_LOCUS13412</name>
</gene>
<evidence type="ECO:0000313" key="2">
    <source>
        <dbReference type="EMBL" id="CAG9810599.1"/>
    </source>
</evidence>
<accession>A0A9N9S8A1</accession>
<keyword evidence="1" id="KW-0472">Membrane</keyword>
<feature type="transmembrane region" description="Helical" evidence="1">
    <location>
        <begin position="20"/>
        <end position="53"/>
    </location>
</feature>
<feature type="transmembrane region" description="Helical" evidence="1">
    <location>
        <begin position="119"/>
        <end position="137"/>
    </location>
</feature>
<name>A0A9N9S8A1_9DIPT</name>
<proteinExistence type="predicted"/>
<keyword evidence="1" id="KW-1133">Transmembrane helix</keyword>
<dbReference type="AlphaFoldDB" id="A0A9N9S8A1"/>
<reference evidence="2" key="2">
    <citation type="submission" date="2022-10" db="EMBL/GenBank/DDBJ databases">
        <authorList>
            <consortium name="ENA_rothamsted_submissions"/>
            <consortium name="culmorum"/>
            <person name="King R."/>
        </authorList>
    </citation>
    <scope>NUCLEOTIDE SEQUENCE</scope>
</reference>